<accession>A0A7W8MV13</accession>
<dbReference type="EMBL" id="JACHEP010000002">
    <property type="protein sequence ID" value="MBB5323786.1"/>
    <property type="molecule type" value="Genomic_DNA"/>
</dbReference>
<dbReference type="InterPro" id="IPR011199">
    <property type="entry name" value="Bacillithiol_biosynth_BshC"/>
</dbReference>
<evidence type="ECO:0000256" key="2">
    <source>
        <dbReference type="HAMAP-Rule" id="MF_01867"/>
    </source>
</evidence>
<reference evidence="5 6" key="1">
    <citation type="submission" date="2020-08" db="EMBL/GenBank/DDBJ databases">
        <title>Genomic Encyclopedia of Type Strains, Phase IV (KMG-IV): sequencing the most valuable type-strain genomes for metagenomic binning, comparative biology and taxonomic classification.</title>
        <authorList>
            <person name="Goeker M."/>
        </authorList>
    </citation>
    <scope>NUCLEOTIDE SEQUENCE [LARGE SCALE GENOMIC DNA]</scope>
    <source>
        <strain evidence="5 6">DSM 16325</strain>
    </source>
</reference>
<dbReference type="NCBIfam" id="TIGR03998">
    <property type="entry name" value="thiol_BshC"/>
    <property type="match status" value="1"/>
</dbReference>
<keyword evidence="1 2" id="KW-0436">Ligase</keyword>
<proteinExistence type="inferred from homology"/>
<dbReference type="Proteomes" id="UP000520011">
    <property type="component" value="Unassembled WGS sequence"/>
</dbReference>
<evidence type="ECO:0000313" key="5">
    <source>
        <dbReference type="EMBL" id="MBB5323786.1"/>
    </source>
</evidence>
<evidence type="ECO:0000259" key="4">
    <source>
        <dbReference type="Pfam" id="PF24850"/>
    </source>
</evidence>
<comment type="similarity">
    <text evidence="2">Belongs to the BshC family.</text>
</comment>
<comment type="caution">
    <text evidence="5">The sequence shown here is derived from an EMBL/GenBank/DDBJ whole genome shotgun (WGS) entry which is preliminary data.</text>
</comment>
<dbReference type="HAMAP" id="MF_01867">
    <property type="entry name" value="BshC"/>
    <property type="match status" value="1"/>
</dbReference>
<dbReference type="EC" id="6.-.-.-" evidence="2"/>
<protein>
    <recommendedName>
        <fullName evidence="2">Putative cysteine ligase BshC</fullName>
        <ecNumber evidence="2">6.-.-.-</ecNumber>
    </recommendedName>
</protein>
<gene>
    <name evidence="2" type="primary">bshC</name>
    <name evidence="5" type="ORF">HNQ34_000878</name>
</gene>
<evidence type="ECO:0000259" key="3">
    <source>
        <dbReference type="Pfam" id="PF10079"/>
    </source>
</evidence>
<comment type="function">
    <text evidence="2">Involved in bacillithiol (BSH) biosynthesis. May catalyze the last step of the pathway, the addition of cysteine to glucosamine malate (GlcN-Mal) to generate BSH.</text>
</comment>
<feature type="domain" description="Bacillithiol biosynthesis BshC C-terminal coiled-coil" evidence="4">
    <location>
        <begin position="396"/>
        <end position="555"/>
    </location>
</feature>
<name>A0A7W8MV13_9BACL</name>
<feature type="domain" description="Bacillithiol biosynthesis BshC N-terminal Rossmann-like" evidence="3">
    <location>
        <begin position="14"/>
        <end position="394"/>
    </location>
</feature>
<evidence type="ECO:0000313" key="6">
    <source>
        <dbReference type="Proteomes" id="UP000520011"/>
    </source>
</evidence>
<dbReference type="InterPro" id="IPR055398">
    <property type="entry name" value="Rossmann-like_BshC"/>
</dbReference>
<evidence type="ECO:0000256" key="1">
    <source>
        <dbReference type="ARBA" id="ARBA00022598"/>
    </source>
</evidence>
<dbReference type="Pfam" id="PF10079">
    <property type="entry name" value="Rossmann-like_BshC"/>
    <property type="match status" value="1"/>
</dbReference>
<sequence length="555" mass="64818">MKENKERERKFFSMEICEISLRATTPLATDYIIGAFPIEKGFVYDISERDAFQRRLNDLNERIYPRQQLVEHLLLYHQKLQASPQTFENIKKLSDRSSVVVIGGQQAGLLTGPLYTIYKIMSIIRLAKEQEQKLAVPVVPVFWIAGEDHDIAEVDHVYVAEKGKIKKRTYPHSVQEKRMVAQLPIDKQICFQWIKDVVETYGETETTNELLHFLERCVEQAHTFVDFFARIVLQLFASDGLVVVNAADESLRAIESEFFATFIERHDEIANAVLRQQKRLAQLGYRKTLDVQPQSANLFYYDGCERWLLECNGEDKLFYNKKGGVVFSKEELLSLAKTSPYKLSNNVVTRPLMQEFLFPTLAFIAGPGEIAYWAELQEAFSLLGYAMPPVVPRLNMTLVERSIQTDLQEVGLTVEEVLQGRINEAKAEWRRRQIQYPLDEMIAHAKERIEEIHRPLREIGMEIDRGLANVLTKNATFLQSQIDFLHQTLHRSIEKKYEVEWKKFARIEMSLWPNQAPQERIWNIFYYINKYGFDFVERLMGLEYKWNGLHKIVYI</sequence>
<dbReference type="InterPro" id="IPR055399">
    <property type="entry name" value="CC_BshC"/>
</dbReference>
<dbReference type="PIRSF" id="PIRSF012535">
    <property type="entry name" value="UCP012535"/>
    <property type="match status" value="1"/>
</dbReference>
<dbReference type="Pfam" id="PF24850">
    <property type="entry name" value="CC_BshC"/>
    <property type="match status" value="1"/>
</dbReference>
<dbReference type="AlphaFoldDB" id="A0A7W8MV13"/>
<keyword evidence="6" id="KW-1185">Reference proteome</keyword>
<organism evidence="5 6">
    <name type="scientific">Anoxybacteroides tepidamans</name>
    <dbReference type="NCBI Taxonomy" id="265948"/>
    <lineage>
        <taxon>Bacteria</taxon>
        <taxon>Bacillati</taxon>
        <taxon>Bacillota</taxon>
        <taxon>Bacilli</taxon>
        <taxon>Bacillales</taxon>
        <taxon>Anoxybacillaceae</taxon>
        <taxon>Anoxybacteroides</taxon>
    </lineage>
</organism>
<dbReference type="GO" id="GO:0016874">
    <property type="term" value="F:ligase activity"/>
    <property type="evidence" value="ECO:0007669"/>
    <property type="project" value="UniProtKB-UniRule"/>
</dbReference>